<organism evidence="2">
    <name type="scientific">marine metagenome</name>
    <dbReference type="NCBI Taxonomy" id="408172"/>
    <lineage>
        <taxon>unclassified sequences</taxon>
        <taxon>metagenomes</taxon>
        <taxon>ecological metagenomes</taxon>
    </lineage>
</organism>
<feature type="domain" description="CBS" evidence="1">
    <location>
        <begin position="1"/>
        <end position="46"/>
    </location>
</feature>
<dbReference type="AlphaFoldDB" id="A0A382A4X9"/>
<sequence length="84" mass="9449">MVEDLIPEMRTQRAKMVIVIDEFGGTAGLVTLEDLIEEIVGEIQDEHEADEPVSFEDLSDNRVRIWGGVAVREVNDRLGLELPE</sequence>
<reference evidence="2" key="1">
    <citation type="submission" date="2018-05" db="EMBL/GenBank/DDBJ databases">
        <authorList>
            <person name="Lanie J.A."/>
            <person name="Ng W.-L."/>
            <person name="Kazmierczak K.M."/>
            <person name="Andrzejewski T.M."/>
            <person name="Davidsen T.M."/>
            <person name="Wayne K.J."/>
            <person name="Tettelin H."/>
            <person name="Glass J.I."/>
            <person name="Rusch D."/>
            <person name="Podicherti R."/>
            <person name="Tsui H.-C.T."/>
            <person name="Winkler M.E."/>
        </authorList>
    </citation>
    <scope>NUCLEOTIDE SEQUENCE</scope>
</reference>
<dbReference type="SUPFAM" id="SSF54631">
    <property type="entry name" value="CBS-domain pair"/>
    <property type="match status" value="1"/>
</dbReference>
<name>A0A382A4X9_9ZZZZ</name>
<dbReference type="InterPro" id="IPR051676">
    <property type="entry name" value="UPF0053_domain"/>
</dbReference>
<evidence type="ECO:0000313" key="2">
    <source>
        <dbReference type="EMBL" id="SVA96117.1"/>
    </source>
</evidence>
<gene>
    <name evidence="2" type="ORF">METZ01_LOCUS148971</name>
</gene>
<protein>
    <recommendedName>
        <fullName evidence="1">CBS domain-containing protein</fullName>
    </recommendedName>
</protein>
<accession>A0A382A4X9</accession>
<dbReference type="PROSITE" id="PS51371">
    <property type="entry name" value="CBS"/>
    <property type="match status" value="1"/>
</dbReference>
<feature type="non-terminal residue" evidence="2">
    <location>
        <position position="84"/>
    </location>
</feature>
<dbReference type="InterPro" id="IPR046342">
    <property type="entry name" value="CBS_dom_sf"/>
</dbReference>
<evidence type="ECO:0000259" key="1">
    <source>
        <dbReference type="PROSITE" id="PS51371"/>
    </source>
</evidence>
<dbReference type="PANTHER" id="PTHR43099">
    <property type="entry name" value="UPF0053 PROTEIN YRKA"/>
    <property type="match status" value="1"/>
</dbReference>
<dbReference type="PANTHER" id="PTHR43099:SF5">
    <property type="entry name" value="HLYC_CORC FAMILY TRANSPORTER"/>
    <property type="match status" value="1"/>
</dbReference>
<dbReference type="Gene3D" id="3.90.1280.20">
    <property type="match status" value="1"/>
</dbReference>
<dbReference type="EMBL" id="UINC01023774">
    <property type="protein sequence ID" value="SVA96117.1"/>
    <property type="molecule type" value="Genomic_DNA"/>
</dbReference>
<dbReference type="InterPro" id="IPR000644">
    <property type="entry name" value="CBS_dom"/>
</dbReference>
<proteinExistence type="predicted"/>